<feature type="compositionally biased region" description="Polar residues" evidence="2">
    <location>
        <begin position="90"/>
        <end position="103"/>
    </location>
</feature>
<dbReference type="PANTHER" id="PTHR35099:SF2">
    <property type="entry name" value="OS02G0182700 PROTEIN"/>
    <property type="match status" value="1"/>
</dbReference>
<organism evidence="3 4">
    <name type="scientific">Cinnamomum micranthum f. kanehirae</name>
    <dbReference type="NCBI Taxonomy" id="337451"/>
    <lineage>
        <taxon>Eukaryota</taxon>
        <taxon>Viridiplantae</taxon>
        <taxon>Streptophyta</taxon>
        <taxon>Embryophyta</taxon>
        <taxon>Tracheophyta</taxon>
        <taxon>Spermatophyta</taxon>
        <taxon>Magnoliopsida</taxon>
        <taxon>Magnoliidae</taxon>
        <taxon>Laurales</taxon>
        <taxon>Lauraceae</taxon>
        <taxon>Cinnamomum</taxon>
    </lineage>
</organism>
<gene>
    <name evidence="3" type="ORF">CKAN_00388200</name>
</gene>
<evidence type="ECO:0000313" key="3">
    <source>
        <dbReference type="EMBL" id="RWR75497.1"/>
    </source>
</evidence>
<reference evidence="3 4" key="1">
    <citation type="journal article" date="2019" name="Nat. Plants">
        <title>Stout camphor tree genome fills gaps in understanding of flowering plant genome evolution.</title>
        <authorList>
            <person name="Chaw S.M."/>
            <person name="Liu Y.C."/>
            <person name="Wu Y.W."/>
            <person name="Wang H.Y."/>
            <person name="Lin C.I."/>
            <person name="Wu C.S."/>
            <person name="Ke H.M."/>
            <person name="Chang L.Y."/>
            <person name="Hsu C.Y."/>
            <person name="Yang H.T."/>
            <person name="Sudianto E."/>
            <person name="Hsu M.H."/>
            <person name="Wu K.P."/>
            <person name="Wang L.N."/>
            <person name="Leebens-Mack J.H."/>
            <person name="Tsai I.J."/>
        </authorList>
    </citation>
    <scope>NUCLEOTIDE SEQUENCE [LARGE SCALE GENOMIC DNA]</scope>
    <source>
        <strain evidence="4">cv. Chaw 1501</strain>
        <tissue evidence="3">Young leaves</tissue>
    </source>
</reference>
<dbReference type="OrthoDB" id="1724644at2759"/>
<evidence type="ECO:0000256" key="2">
    <source>
        <dbReference type="SAM" id="MobiDB-lite"/>
    </source>
</evidence>
<feature type="coiled-coil region" evidence="1">
    <location>
        <begin position="142"/>
        <end position="183"/>
    </location>
</feature>
<keyword evidence="4" id="KW-1185">Reference proteome</keyword>
<sequence length="314" mass="34141">MEENEERDDMVERAMKDDHLAAELLMLLSRPRPAKDLKLHVVQQPLKWCIRKPRSRQIDLAGIRKFRVEDEEEEEDGGRGGKPARASPKSPLSWSGSENPNRSRCSEGGAASGGAAEKDKSTIDVSKRLKITIGGRNKKKSLAELKEEENNMLLEKVDLHKKLEQWKTNYDELSKRNLSLKEKLKMHLESQPSGMNIDAAASSPLPMAFPHPPSSNAAASSPLTMALPHPSSSNAAATSPEKVAVAVPPIKVVGASSQLPMALPYSLSIEATAAAPERVMVGVASSSSQAVASSCSRKALFRLPDLNMIPEPEE</sequence>
<evidence type="ECO:0000313" key="4">
    <source>
        <dbReference type="Proteomes" id="UP000283530"/>
    </source>
</evidence>
<dbReference type="PANTHER" id="PTHR35099">
    <property type="entry name" value="OS02G0182700 PROTEIN"/>
    <property type="match status" value="1"/>
</dbReference>
<name>A0A3S3M999_9MAGN</name>
<protein>
    <submittedName>
        <fullName evidence="3">Uncharacterized protein</fullName>
    </submittedName>
</protein>
<keyword evidence="1" id="KW-0175">Coiled coil</keyword>
<feature type="compositionally biased region" description="Low complexity" evidence="2">
    <location>
        <begin position="106"/>
        <end position="115"/>
    </location>
</feature>
<accession>A0A3S3M999</accession>
<feature type="region of interest" description="Disordered" evidence="2">
    <location>
        <begin position="207"/>
        <end position="236"/>
    </location>
</feature>
<proteinExistence type="predicted"/>
<dbReference type="EMBL" id="QPKB01000002">
    <property type="protein sequence ID" value="RWR75497.1"/>
    <property type="molecule type" value="Genomic_DNA"/>
</dbReference>
<comment type="caution">
    <text evidence="3">The sequence shown here is derived from an EMBL/GenBank/DDBJ whole genome shotgun (WGS) entry which is preliminary data.</text>
</comment>
<evidence type="ECO:0000256" key="1">
    <source>
        <dbReference type="SAM" id="Coils"/>
    </source>
</evidence>
<feature type="region of interest" description="Disordered" evidence="2">
    <location>
        <begin position="61"/>
        <end position="141"/>
    </location>
</feature>
<feature type="compositionally biased region" description="Basic and acidic residues" evidence="2">
    <location>
        <begin position="116"/>
        <end position="127"/>
    </location>
</feature>
<dbReference type="AlphaFoldDB" id="A0A3S3M999"/>
<dbReference type="Proteomes" id="UP000283530">
    <property type="component" value="Unassembled WGS sequence"/>
</dbReference>